<sequence>MGGKFVCFNESHASAKLGERSSACPNLPTHNSVEHSDDPFDLADKYEDMEMDMSDNNDLAHDEPLMNNDLGIVVAVQARRDRQRLNFGSFVSSIDRADILATYTPTLHSTPLRDKMTAKIFCHFVTVTAPCMSMFERHPANPSLIFEGTPVPKSQQHIWTYTFPTIALQNSALLHAMLAITSLHISKLQNGPITASYKHYALSLRRVAKSVSLPTSRGHPATLAAALLLAFYECWLADHQKWSNHLFGAKQLIKEIDFAGLTKHIKRQKAHERQNHLRKLRYAQEHGLKFSFDDSSHLRPTDEVDEIIVGNLMGRKASYDEYGQVIDDRQSKSTWGKKYTKRDIEIYETQRDLFWWYCKQDSYQGILGGGKLFLEYSFWDHCPPRAPIGRLNAIYGTFDHVILLLGRLATFAAKDLKRKRLAMKANGGRWLPTESTRTQSQPSRPQSNSFSQILPQIPEFSGMVPGVKEAELPMGFEPSGDGCPHSTRTEENDDFHTQTHTAREEWQEIRRGFDLIESHLGEDFQALGPEYSAPIETPFGPALQYRTYGIAGIWMNFYMGLIACYRAHPDMPPAAMMAAGITARQTAGFANQVGRIAAGIAPNLSAITEVSPSVGAALIESSTCIFVSAVQVSHSLNQIICTNIH</sequence>
<dbReference type="AlphaFoldDB" id="A0AAD9T8A3"/>
<proteinExistence type="predicted"/>
<dbReference type="GO" id="GO:0003700">
    <property type="term" value="F:DNA-binding transcription factor activity"/>
    <property type="evidence" value="ECO:0007669"/>
    <property type="project" value="TreeGrafter"/>
</dbReference>
<accession>A0AAD9T8A3</accession>
<evidence type="ECO:0000256" key="2">
    <source>
        <dbReference type="ARBA" id="ARBA00023242"/>
    </source>
</evidence>
<dbReference type="Pfam" id="PF11951">
    <property type="entry name" value="Fungal_trans_2"/>
    <property type="match status" value="1"/>
</dbReference>
<keyword evidence="5" id="KW-1185">Reference proteome</keyword>
<protein>
    <recommendedName>
        <fullName evidence="6">UPC2-regulatory protein involved in control of sterol uptake</fullName>
    </recommendedName>
</protein>
<dbReference type="GO" id="GO:0045944">
    <property type="term" value="P:positive regulation of transcription by RNA polymerase II"/>
    <property type="evidence" value="ECO:0007669"/>
    <property type="project" value="TreeGrafter"/>
</dbReference>
<evidence type="ECO:0000256" key="3">
    <source>
        <dbReference type="SAM" id="MobiDB-lite"/>
    </source>
</evidence>
<dbReference type="EMBL" id="JAUBYV010000001">
    <property type="protein sequence ID" value="KAK2630455.1"/>
    <property type="molecule type" value="Genomic_DNA"/>
</dbReference>
<gene>
    <name evidence="4" type="ORF">QTJ16_001275</name>
</gene>
<evidence type="ECO:0000256" key="1">
    <source>
        <dbReference type="ARBA" id="ARBA00004123"/>
    </source>
</evidence>
<name>A0AAD9T8A3_9HELO</name>
<organism evidence="4 5">
    <name type="scientific">Diplocarpon rosae</name>
    <dbReference type="NCBI Taxonomy" id="946125"/>
    <lineage>
        <taxon>Eukaryota</taxon>
        <taxon>Fungi</taxon>
        <taxon>Dikarya</taxon>
        <taxon>Ascomycota</taxon>
        <taxon>Pezizomycotina</taxon>
        <taxon>Leotiomycetes</taxon>
        <taxon>Helotiales</taxon>
        <taxon>Drepanopezizaceae</taxon>
        <taxon>Diplocarpon</taxon>
    </lineage>
</organism>
<feature type="region of interest" description="Disordered" evidence="3">
    <location>
        <begin position="427"/>
        <end position="450"/>
    </location>
</feature>
<comment type="subcellular location">
    <subcellularLocation>
        <location evidence="1">Nucleus</location>
    </subcellularLocation>
</comment>
<dbReference type="PANTHER" id="PTHR37534:SF23">
    <property type="entry name" value="ZN(II)2CYS6 TRANSCRIPTION FACTOR (EUROFUNG)"/>
    <property type="match status" value="1"/>
</dbReference>
<dbReference type="GO" id="GO:0005634">
    <property type="term" value="C:nucleus"/>
    <property type="evidence" value="ECO:0007669"/>
    <property type="project" value="UniProtKB-SubCell"/>
</dbReference>
<comment type="caution">
    <text evidence="4">The sequence shown here is derived from an EMBL/GenBank/DDBJ whole genome shotgun (WGS) entry which is preliminary data.</text>
</comment>
<dbReference type="InterPro" id="IPR021858">
    <property type="entry name" value="Fun_TF"/>
</dbReference>
<dbReference type="PANTHER" id="PTHR37534">
    <property type="entry name" value="TRANSCRIPTIONAL ACTIVATOR PROTEIN UGA3"/>
    <property type="match status" value="1"/>
</dbReference>
<feature type="compositionally biased region" description="Polar residues" evidence="3">
    <location>
        <begin position="433"/>
        <end position="450"/>
    </location>
</feature>
<keyword evidence="2" id="KW-0539">Nucleus</keyword>
<evidence type="ECO:0000313" key="4">
    <source>
        <dbReference type="EMBL" id="KAK2630455.1"/>
    </source>
</evidence>
<reference evidence="4" key="1">
    <citation type="submission" date="2023-06" db="EMBL/GenBank/DDBJ databases">
        <title>Draft genome of Marssonina rosae.</title>
        <authorList>
            <person name="Cheng Q."/>
        </authorList>
    </citation>
    <scope>NUCLEOTIDE SEQUENCE</scope>
    <source>
        <strain evidence="4">R4</strain>
    </source>
</reference>
<dbReference type="GO" id="GO:0000976">
    <property type="term" value="F:transcription cis-regulatory region binding"/>
    <property type="evidence" value="ECO:0007669"/>
    <property type="project" value="TreeGrafter"/>
</dbReference>
<evidence type="ECO:0008006" key="6">
    <source>
        <dbReference type="Google" id="ProtNLM"/>
    </source>
</evidence>
<evidence type="ECO:0000313" key="5">
    <source>
        <dbReference type="Proteomes" id="UP001285354"/>
    </source>
</evidence>
<dbReference type="Proteomes" id="UP001285354">
    <property type="component" value="Unassembled WGS sequence"/>
</dbReference>